<evidence type="ECO:0000313" key="1">
    <source>
        <dbReference type="EMBL" id="KAF3436653.1"/>
    </source>
</evidence>
<sequence length="499" mass="56055">MPLGASENDSSRVKGNSHVQFVFFWGEEGRRGPLLTWADLSESEVVVGLPIPTREEIAMIVLVLRIEELRQSVWIIMQCPNEMPSGMIKANDRIVMTCVYGFDIVFSLEFLWQFGFSCVVFLVSVYEEKKSNAIMVEKIVSDEIDSTFGICLAFDMLGWVLVLNFEGNYYPQLVREFYANIEDKDDVGVSGVVLFVKGCRIKLHRATLAHILGVLGEGPSVEFSNDVRASSLNEVRCFDIYLLDKMLCDLYSVCICCSVPDSESIDGVCASSWNLAQLVHQPLHAGEVFYGRNALVVDLDDEEEHSEAPASSAMPSTSIGAPVRLSRIGKFGEVQWGTYIDILNLWLSNCVSSYNLGYIGVDDVKTHWNYEKAFKKSESGSMSGPRHVTRRRPRIHKLIICINKFKVRLLTCIEDLYVSTRIGQELTRLCQELICVIDRASVSNRIVSQSPSEPDEDKPLCHIGRMWLLGVKMEESESRAITMVTLLATVDKNGRDIVK</sequence>
<dbReference type="EMBL" id="VOIH02000009">
    <property type="protein sequence ID" value="KAF3436653.1"/>
    <property type="molecule type" value="Genomic_DNA"/>
</dbReference>
<dbReference type="Proteomes" id="UP000796880">
    <property type="component" value="Unassembled WGS sequence"/>
</dbReference>
<dbReference type="AlphaFoldDB" id="A0A8K0DYH0"/>
<name>A0A8K0DYH0_9ROSA</name>
<accession>A0A8K0DYH0</accession>
<proteinExistence type="predicted"/>
<keyword evidence="2" id="KW-1185">Reference proteome</keyword>
<reference evidence="1" key="1">
    <citation type="submission" date="2020-03" db="EMBL/GenBank/DDBJ databases">
        <title>A high-quality chromosome-level genome assembly of a woody plant with both climbing and erect habits, Rhamnella rubrinervis.</title>
        <authorList>
            <person name="Lu Z."/>
            <person name="Yang Y."/>
            <person name="Zhu X."/>
            <person name="Sun Y."/>
        </authorList>
    </citation>
    <scope>NUCLEOTIDE SEQUENCE</scope>
    <source>
        <strain evidence="1">BYM</strain>
        <tissue evidence="1">Leaf</tissue>
    </source>
</reference>
<protein>
    <submittedName>
        <fullName evidence="1">Uncharacterized protein</fullName>
    </submittedName>
</protein>
<gene>
    <name evidence="1" type="ORF">FNV43_RR19400</name>
</gene>
<evidence type="ECO:0000313" key="2">
    <source>
        <dbReference type="Proteomes" id="UP000796880"/>
    </source>
</evidence>
<comment type="caution">
    <text evidence="1">The sequence shown here is derived from an EMBL/GenBank/DDBJ whole genome shotgun (WGS) entry which is preliminary data.</text>
</comment>
<dbReference type="OrthoDB" id="848707at2759"/>
<organism evidence="1 2">
    <name type="scientific">Rhamnella rubrinervis</name>
    <dbReference type="NCBI Taxonomy" id="2594499"/>
    <lineage>
        <taxon>Eukaryota</taxon>
        <taxon>Viridiplantae</taxon>
        <taxon>Streptophyta</taxon>
        <taxon>Embryophyta</taxon>
        <taxon>Tracheophyta</taxon>
        <taxon>Spermatophyta</taxon>
        <taxon>Magnoliopsida</taxon>
        <taxon>eudicotyledons</taxon>
        <taxon>Gunneridae</taxon>
        <taxon>Pentapetalae</taxon>
        <taxon>rosids</taxon>
        <taxon>fabids</taxon>
        <taxon>Rosales</taxon>
        <taxon>Rhamnaceae</taxon>
        <taxon>rhamnoid group</taxon>
        <taxon>Rhamneae</taxon>
        <taxon>Rhamnella</taxon>
    </lineage>
</organism>